<feature type="coiled-coil region" evidence="1">
    <location>
        <begin position="54"/>
        <end position="108"/>
    </location>
</feature>
<dbReference type="Proteomes" id="UP000324629">
    <property type="component" value="Unassembled WGS sequence"/>
</dbReference>
<keyword evidence="1" id="KW-0175">Coiled coil</keyword>
<sequence>RQRWAESKLLEEEVARRLERYLDNELTKLLCERKSEFTREINKRVEAERTGILQRRAEEAARKAREEAEAVKRREEQLRQRRYEAELRELEERQKMEMEEQKRIKREQEIILNKKRIRPKLSFTLKK</sequence>
<accession>A0A5J4N7D2</accession>
<evidence type="ECO:0000313" key="2">
    <source>
        <dbReference type="EMBL" id="KAA3671461.1"/>
    </source>
</evidence>
<feature type="non-terminal residue" evidence="2">
    <location>
        <position position="1"/>
    </location>
</feature>
<evidence type="ECO:0008006" key="4">
    <source>
        <dbReference type="Google" id="ProtNLM"/>
    </source>
</evidence>
<dbReference type="EMBL" id="QNGE01006415">
    <property type="protein sequence ID" value="KAA3671461.1"/>
    <property type="molecule type" value="Genomic_DNA"/>
</dbReference>
<keyword evidence="3" id="KW-1185">Reference proteome</keyword>
<reference evidence="2 3" key="1">
    <citation type="journal article" date="2019" name="Gigascience">
        <title>Whole-genome sequence of the oriental lung fluke Paragonimus westermani.</title>
        <authorList>
            <person name="Oey H."/>
            <person name="Zakrzewski M."/>
            <person name="Narain K."/>
            <person name="Devi K.R."/>
            <person name="Agatsuma T."/>
            <person name="Nawaratna S."/>
            <person name="Gobert G.N."/>
            <person name="Jones M.K."/>
            <person name="Ragan M.A."/>
            <person name="McManus D.P."/>
            <person name="Krause L."/>
        </authorList>
    </citation>
    <scope>NUCLEOTIDE SEQUENCE [LARGE SCALE GENOMIC DNA]</scope>
    <source>
        <strain evidence="2 3">IND2009</strain>
    </source>
</reference>
<dbReference type="AlphaFoldDB" id="A0A5J4N7D2"/>
<dbReference type="InterPro" id="IPR033371">
    <property type="entry name" value="ARGLU1"/>
</dbReference>
<proteinExistence type="predicted"/>
<protein>
    <recommendedName>
        <fullName evidence="4">Arginine and glutamate-rich protein 1</fullName>
    </recommendedName>
</protein>
<name>A0A5J4N7D2_9TREM</name>
<gene>
    <name evidence="2" type="ORF">DEA37_0003780</name>
</gene>
<dbReference type="Pfam" id="PF15346">
    <property type="entry name" value="ARGLU"/>
    <property type="match status" value="1"/>
</dbReference>
<evidence type="ECO:0000256" key="1">
    <source>
        <dbReference type="SAM" id="Coils"/>
    </source>
</evidence>
<organism evidence="2 3">
    <name type="scientific">Paragonimus westermani</name>
    <dbReference type="NCBI Taxonomy" id="34504"/>
    <lineage>
        <taxon>Eukaryota</taxon>
        <taxon>Metazoa</taxon>
        <taxon>Spiralia</taxon>
        <taxon>Lophotrochozoa</taxon>
        <taxon>Platyhelminthes</taxon>
        <taxon>Trematoda</taxon>
        <taxon>Digenea</taxon>
        <taxon>Plagiorchiida</taxon>
        <taxon>Troglotremata</taxon>
        <taxon>Troglotrematidae</taxon>
        <taxon>Paragonimus</taxon>
    </lineage>
</organism>
<evidence type="ECO:0000313" key="3">
    <source>
        <dbReference type="Proteomes" id="UP000324629"/>
    </source>
</evidence>
<comment type="caution">
    <text evidence="2">The sequence shown here is derived from an EMBL/GenBank/DDBJ whole genome shotgun (WGS) entry which is preliminary data.</text>
</comment>